<keyword evidence="3" id="KW-1185">Reference proteome</keyword>
<keyword evidence="1" id="KW-0472">Membrane</keyword>
<sequence>MSSAYSQRVASRVLLACDNQVAIRLLYAFSIAIFVFAVLFLTGLIDFKSQTSHTKILNVSLVAEPINKPEPVKPVKAVKAIAKYNASGKVALAPGDVSAQVGIAMKKSLLLSQSLIEQIKLLL</sequence>
<gene>
    <name evidence="2" type="ORF">BGC07_09415</name>
</gene>
<dbReference type="Proteomes" id="UP000094329">
    <property type="component" value="Unassembled WGS sequence"/>
</dbReference>
<evidence type="ECO:0000313" key="3">
    <source>
        <dbReference type="Proteomes" id="UP000094329"/>
    </source>
</evidence>
<evidence type="ECO:0000256" key="1">
    <source>
        <dbReference type="SAM" id="Phobius"/>
    </source>
</evidence>
<organism evidence="2 3">
    <name type="scientific">Piscirickettsia litoralis</name>
    <dbReference type="NCBI Taxonomy" id="1891921"/>
    <lineage>
        <taxon>Bacteria</taxon>
        <taxon>Pseudomonadati</taxon>
        <taxon>Pseudomonadota</taxon>
        <taxon>Gammaproteobacteria</taxon>
        <taxon>Thiotrichales</taxon>
        <taxon>Piscirickettsiaceae</taxon>
        <taxon>Piscirickettsia</taxon>
    </lineage>
</organism>
<name>A0ABX3AAD9_9GAMM</name>
<proteinExistence type="predicted"/>
<accession>A0ABX3AAD9</accession>
<keyword evidence="1" id="KW-0812">Transmembrane</keyword>
<comment type="caution">
    <text evidence="2">The sequence shown here is derived from an EMBL/GenBank/DDBJ whole genome shotgun (WGS) entry which is preliminary data.</text>
</comment>
<dbReference type="EMBL" id="MDTU01000001">
    <property type="protein sequence ID" value="ODN43094.1"/>
    <property type="molecule type" value="Genomic_DNA"/>
</dbReference>
<keyword evidence="1" id="KW-1133">Transmembrane helix</keyword>
<feature type="transmembrane region" description="Helical" evidence="1">
    <location>
        <begin position="21"/>
        <end position="45"/>
    </location>
</feature>
<dbReference type="RefSeq" id="WP_069312892.1">
    <property type="nucleotide sequence ID" value="NZ_MDTU01000001.1"/>
</dbReference>
<evidence type="ECO:0000313" key="2">
    <source>
        <dbReference type="EMBL" id="ODN43094.1"/>
    </source>
</evidence>
<protein>
    <submittedName>
        <fullName evidence="2">Uncharacterized protein</fullName>
    </submittedName>
</protein>
<reference evidence="2 3" key="1">
    <citation type="submission" date="2016-08" db="EMBL/GenBank/DDBJ databases">
        <title>Draft genome sequence of Candidatus Piscirickettsia litoralis, from seawater.</title>
        <authorList>
            <person name="Wan X."/>
            <person name="Lee A.J."/>
            <person name="Hou S."/>
            <person name="Donachie S.P."/>
        </authorList>
    </citation>
    <scope>NUCLEOTIDE SEQUENCE [LARGE SCALE GENOMIC DNA]</scope>
    <source>
        <strain evidence="2 3">Y2</strain>
    </source>
</reference>